<evidence type="ECO:0000256" key="3">
    <source>
        <dbReference type="ARBA" id="ARBA00022694"/>
    </source>
</evidence>
<reference evidence="10" key="2">
    <citation type="submission" date="2016-02" db="EMBL/GenBank/DDBJ databases">
        <title>Genome sequencing of Aspergillus luchuensis NBRC 4314.</title>
        <authorList>
            <person name="Yamada O."/>
        </authorList>
    </citation>
    <scope>NUCLEOTIDE SEQUENCE [LARGE SCALE GENOMIC DNA]</scope>
    <source>
        <strain evidence="10">RIB 2604</strain>
    </source>
</reference>
<keyword evidence="2" id="KW-0436">Ligase</keyword>
<keyword evidence="4" id="KW-0547">Nucleotide-binding</keyword>
<sequence length="659" mass="73840">MASSHLRHTSPGPLTVKHFIDSFQRIWLESRPARTGRKYDPHLPRRIGLAISGGADSMALAYLCKQWELTQRQTSNDTVSVTAFVVDHKAREESTREANMVAGWLDDMGISLPYISTFHHILTTTAGLMTQILPLTWPSYSISAFETHARRLRFQALGQACRARNIETLLMGHHQDDNVETTLWRLCTGARGAGLAGIPAVTRIPECHGLYGVAESGSSMTLSKPANHTNYRIKTTNTNELRLTESPPTPTTQDQQKQYQISTGGISITRPLLSFPKRSLLATCKENNIPYVDDPTNFDPTLTPRNAIRSLLAEKKLPRALREESILSLMRKSNSLLRSVMENSNEILERCEVLEFAPDTGCLIIKFPPPSKKPTPTEMNKDTSSLTLRRITELISPFPENHFPLRSFEPFVSRVFPSHSSSPHSSPISQERGNTPAKQQSFTLGGVMFQPLRCDFSPPPSSTTTTTTPDFTNYKNTYLLTRQPYMRNRLPILPISVPIYSSSCYSTQHSGNTETSQRPTDASDWHLWDNRYWFRVTGTSIPPPSGAGAGAGPMSLSLVVRPLQKSDLKGIRMAASKEEMRVLMDRLGRDAPGLVRFTLPLLLYVGDGGKEVPLALPTIEMWLPGAEDTLKSMSCSVRWEWMYKMINREPLERMGWLKN</sequence>
<name>A0A146F6K8_ASPKA</name>
<reference evidence="9 10" key="1">
    <citation type="journal article" date="2016" name="DNA Res.">
        <title>Genome sequence of Aspergillus luchuensis NBRC 4314.</title>
        <authorList>
            <person name="Yamada O."/>
            <person name="Machida M."/>
            <person name="Hosoyama A."/>
            <person name="Goto M."/>
            <person name="Takahashi T."/>
            <person name="Futagami T."/>
            <person name="Yamagata Y."/>
            <person name="Takeuchi M."/>
            <person name="Kobayashi T."/>
            <person name="Koike H."/>
            <person name="Abe K."/>
            <person name="Asai K."/>
            <person name="Arita M."/>
            <person name="Fujita N."/>
            <person name="Fukuda K."/>
            <person name="Higa K."/>
            <person name="Horikawa H."/>
            <person name="Ishikawa T."/>
            <person name="Jinno K."/>
            <person name="Kato Y."/>
            <person name="Kirimura K."/>
            <person name="Mizutani O."/>
            <person name="Nakasone K."/>
            <person name="Sano M."/>
            <person name="Shiraishi Y."/>
            <person name="Tsukahara M."/>
            <person name="Gomi K."/>
        </authorList>
    </citation>
    <scope>NUCLEOTIDE SEQUENCE [LARGE SCALE GENOMIC DNA]</scope>
    <source>
        <strain evidence="9 10">RIB 2604</strain>
    </source>
</reference>
<dbReference type="EMBL" id="BCWF01000010">
    <property type="protein sequence ID" value="GAT21353.1"/>
    <property type="molecule type" value="Genomic_DNA"/>
</dbReference>
<dbReference type="VEuPathDB" id="FungiDB:ASPFODRAFT_62903"/>
<evidence type="ECO:0000256" key="4">
    <source>
        <dbReference type="ARBA" id="ARBA00022741"/>
    </source>
</evidence>
<dbReference type="PANTHER" id="PTHR43033:SF1">
    <property type="entry name" value="TRNA(ILE)-LYSIDINE SYNTHASE-RELATED"/>
    <property type="match status" value="1"/>
</dbReference>
<comment type="caution">
    <text evidence="9">The sequence shown here is derived from an EMBL/GenBank/DDBJ whole genome shotgun (WGS) entry which is preliminary data.</text>
</comment>
<evidence type="ECO:0000259" key="8">
    <source>
        <dbReference type="Pfam" id="PF01171"/>
    </source>
</evidence>
<evidence type="ECO:0000256" key="6">
    <source>
        <dbReference type="ARBA" id="ARBA00048539"/>
    </source>
</evidence>
<evidence type="ECO:0000256" key="7">
    <source>
        <dbReference type="SAM" id="MobiDB-lite"/>
    </source>
</evidence>
<keyword evidence="3" id="KW-0819">tRNA processing</keyword>
<organism evidence="9 10">
    <name type="scientific">Aspergillus kawachii</name>
    <name type="common">White koji mold</name>
    <name type="synonym">Aspergillus awamori var. kawachi</name>
    <dbReference type="NCBI Taxonomy" id="1069201"/>
    <lineage>
        <taxon>Eukaryota</taxon>
        <taxon>Fungi</taxon>
        <taxon>Dikarya</taxon>
        <taxon>Ascomycota</taxon>
        <taxon>Pezizomycotina</taxon>
        <taxon>Eurotiomycetes</taxon>
        <taxon>Eurotiomycetidae</taxon>
        <taxon>Eurotiales</taxon>
        <taxon>Aspergillaceae</taxon>
        <taxon>Aspergillus</taxon>
        <taxon>Aspergillus subgen. Circumdati</taxon>
    </lineage>
</organism>
<evidence type="ECO:0000313" key="10">
    <source>
        <dbReference type="Proteomes" id="UP000075230"/>
    </source>
</evidence>
<dbReference type="Gene3D" id="3.40.50.620">
    <property type="entry name" value="HUPs"/>
    <property type="match status" value="1"/>
</dbReference>
<comment type="catalytic activity">
    <reaction evidence="6">
        <text>cytidine(34) in tRNA(Ile2) + L-lysine + ATP = lysidine(34) in tRNA(Ile2) + AMP + diphosphate + H(+)</text>
        <dbReference type="Rhea" id="RHEA:43744"/>
        <dbReference type="Rhea" id="RHEA-COMP:10625"/>
        <dbReference type="Rhea" id="RHEA-COMP:10670"/>
        <dbReference type="ChEBI" id="CHEBI:15378"/>
        <dbReference type="ChEBI" id="CHEBI:30616"/>
        <dbReference type="ChEBI" id="CHEBI:32551"/>
        <dbReference type="ChEBI" id="CHEBI:33019"/>
        <dbReference type="ChEBI" id="CHEBI:82748"/>
        <dbReference type="ChEBI" id="CHEBI:83665"/>
        <dbReference type="ChEBI" id="CHEBI:456215"/>
        <dbReference type="EC" id="6.3.4.19"/>
    </reaction>
</comment>
<dbReference type="GO" id="GO:0008033">
    <property type="term" value="P:tRNA processing"/>
    <property type="evidence" value="ECO:0007669"/>
    <property type="project" value="UniProtKB-KW"/>
</dbReference>
<dbReference type="SUPFAM" id="SSF52402">
    <property type="entry name" value="Adenine nucleotide alpha hydrolases-like"/>
    <property type="match status" value="1"/>
</dbReference>
<dbReference type="InterPro" id="IPR012795">
    <property type="entry name" value="tRNA_Ile_lys_synt_N"/>
</dbReference>
<dbReference type="Pfam" id="PF01171">
    <property type="entry name" value="ATP_bind_3"/>
    <property type="match status" value="1"/>
</dbReference>
<dbReference type="HAMAP" id="MF_01161">
    <property type="entry name" value="tRNA_Ile_lys_synt"/>
    <property type="match status" value="1"/>
</dbReference>
<evidence type="ECO:0000313" key="9">
    <source>
        <dbReference type="EMBL" id="GAT21353.1"/>
    </source>
</evidence>
<feature type="domain" description="tRNA(Ile)-lysidine/2-thiocytidine synthase N-terminal" evidence="8">
    <location>
        <begin position="47"/>
        <end position="310"/>
    </location>
</feature>
<proteinExistence type="inferred from homology"/>
<dbReference type="GO" id="GO:0005524">
    <property type="term" value="F:ATP binding"/>
    <property type="evidence" value="ECO:0007669"/>
    <property type="project" value="UniProtKB-KW"/>
</dbReference>
<evidence type="ECO:0000256" key="5">
    <source>
        <dbReference type="ARBA" id="ARBA00022840"/>
    </source>
</evidence>
<evidence type="ECO:0000256" key="2">
    <source>
        <dbReference type="ARBA" id="ARBA00022598"/>
    </source>
</evidence>
<evidence type="ECO:0000256" key="1">
    <source>
        <dbReference type="ARBA" id="ARBA00013267"/>
    </source>
</evidence>
<dbReference type="Proteomes" id="UP000075230">
    <property type="component" value="Unassembled WGS sequence"/>
</dbReference>
<dbReference type="InterPro" id="IPR011063">
    <property type="entry name" value="TilS/TtcA_N"/>
</dbReference>
<dbReference type="PANTHER" id="PTHR43033">
    <property type="entry name" value="TRNA(ILE)-LYSIDINE SYNTHASE-RELATED"/>
    <property type="match status" value="1"/>
</dbReference>
<dbReference type="InterPro" id="IPR012094">
    <property type="entry name" value="tRNA_Ile_lys_synt"/>
</dbReference>
<keyword evidence="5" id="KW-0067">ATP-binding</keyword>
<feature type="region of interest" description="Disordered" evidence="7">
    <location>
        <begin position="419"/>
        <end position="438"/>
    </location>
</feature>
<feature type="compositionally biased region" description="Low complexity" evidence="7">
    <location>
        <begin position="419"/>
        <end position="429"/>
    </location>
</feature>
<dbReference type="AlphaFoldDB" id="A0A146F6K8"/>
<dbReference type="GO" id="GO:0032267">
    <property type="term" value="F:tRNA(Ile)-lysidine synthase activity"/>
    <property type="evidence" value="ECO:0007669"/>
    <property type="project" value="UniProtKB-EC"/>
</dbReference>
<gene>
    <name evidence="9" type="ORF">RIB2604_01002420</name>
</gene>
<dbReference type="CDD" id="cd01992">
    <property type="entry name" value="TilS_N"/>
    <property type="match status" value="1"/>
</dbReference>
<dbReference type="EC" id="6.3.4.19" evidence="1"/>
<dbReference type="InterPro" id="IPR014729">
    <property type="entry name" value="Rossmann-like_a/b/a_fold"/>
</dbReference>
<protein>
    <recommendedName>
        <fullName evidence="1">tRNA(Ile)-lysidine synthetase</fullName>
        <ecNumber evidence="1">6.3.4.19</ecNumber>
    </recommendedName>
</protein>
<accession>A0A146F6K8</accession>